<name>A0A840MYN9_9BRAD</name>
<reference evidence="1 2" key="1">
    <citation type="submission" date="2020-08" db="EMBL/GenBank/DDBJ databases">
        <title>Genomic Encyclopedia of Type Strains, Phase IV (KMG-IV): sequencing the most valuable type-strain genomes for metagenomic binning, comparative biology and taxonomic classification.</title>
        <authorList>
            <person name="Goeker M."/>
        </authorList>
    </citation>
    <scope>NUCLEOTIDE SEQUENCE [LARGE SCALE GENOMIC DNA]</scope>
    <source>
        <strain evidence="1 2">DSM 17498</strain>
    </source>
</reference>
<dbReference type="Proteomes" id="UP000521227">
    <property type="component" value="Unassembled WGS sequence"/>
</dbReference>
<dbReference type="AlphaFoldDB" id="A0A840MYN9"/>
<dbReference type="RefSeq" id="WP_184083145.1">
    <property type="nucleotide sequence ID" value="NZ_JACHIJ010000002.1"/>
</dbReference>
<proteinExistence type="predicted"/>
<dbReference type="EMBL" id="JACHIJ010000002">
    <property type="protein sequence ID" value="MBB5051317.1"/>
    <property type="molecule type" value="Genomic_DNA"/>
</dbReference>
<evidence type="ECO:0000313" key="1">
    <source>
        <dbReference type="EMBL" id="MBB5051317.1"/>
    </source>
</evidence>
<gene>
    <name evidence="1" type="ORF">HNQ36_001271</name>
</gene>
<accession>A0A840MYN9</accession>
<evidence type="ECO:0000313" key="2">
    <source>
        <dbReference type="Proteomes" id="UP000521227"/>
    </source>
</evidence>
<protein>
    <submittedName>
        <fullName evidence="1">Fic family protein</fullName>
    </submittedName>
</protein>
<sequence>MTSSLEKLMEFARNVRMSAEEQEQQRRSFAYGSAAIENSDVTREFIRRAADEIAAGRKQIVDERTAAPSPLTK</sequence>
<organism evidence="1 2">
    <name type="scientific">Afipia massiliensis</name>
    <dbReference type="NCBI Taxonomy" id="211460"/>
    <lineage>
        <taxon>Bacteria</taxon>
        <taxon>Pseudomonadati</taxon>
        <taxon>Pseudomonadota</taxon>
        <taxon>Alphaproteobacteria</taxon>
        <taxon>Hyphomicrobiales</taxon>
        <taxon>Nitrobacteraceae</taxon>
        <taxon>Afipia</taxon>
    </lineage>
</organism>
<comment type="caution">
    <text evidence="1">The sequence shown here is derived from an EMBL/GenBank/DDBJ whole genome shotgun (WGS) entry which is preliminary data.</text>
</comment>